<keyword evidence="4" id="KW-1185">Reference proteome</keyword>
<protein>
    <submittedName>
        <fullName evidence="2">Uncharacterized protein</fullName>
    </submittedName>
</protein>
<evidence type="ECO:0000313" key="2">
    <source>
        <dbReference type="EMBL" id="KAF2615573.1"/>
    </source>
</evidence>
<dbReference type="EMBL" id="QGKV02000832">
    <property type="protein sequence ID" value="KAF3552270.1"/>
    <property type="molecule type" value="Genomic_DNA"/>
</dbReference>
<gene>
    <name evidence="3" type="ORF">DY000_02010575</name>
    <name evidence="2" type="ORF">F2Q70_00013861</name>
</gene>
<evidence type="ECO:0000313" key="4">
    <source>
        <dbReference type="Proteomes" id="UP000266723"/>
    </source>
</evidence>
<evidence type="ECO:0000256" key="1">
    <source>
        <dbReference type="SAM" id="MobiDB-lite"/>
    </source>
</evidence>
<accession>A0A8S9MEL3</accession>
<dbReference type="AlphaFoldDB" id="A0A8S9MEL3"/>
<comment type="caution">
    <text evidence="2">The sequence shown here is derived from an EMBL/GenBank/DDBJ whole genome shotgun (WGS) entry which is preliminary data.</text>
</comment>
<reference evidence="2" key="1">
    <citation type="submission" date="2019-12" db="EMBL/GenBank/DDBJ databases">
        <title>Genome sequencing and annotation of Brassica cretica.</title>
        <authorList>
            <person name="Studholme D.J."/>
            <person name="Sarris P.F."/>
        </authorList>
    </citation>
    <scope>NUCLEOTIDE SEQUENCE</scope>
    <source>
        <strain evidence="2">PFS-102/07</strain>
        <tissue evidence="2">Leaf</tissue>
    </source>
</reference>
<proteinExistence type="predicted"/>
<organism evidence="2">
    <name type="scientific">Brassica cretica</name>
    <name type="common">Mustard</name>
    <dbReference type="NCBI Taxonomy" id="69181"/>
    <lineage>
        <taxon>Eukaryota</taxon>
        <taxon>Viridiplantae</taxon>
        <taxon>Streptophyta</taxon>
        <taxon>Embryophyta</taxon>
        <taxon>Tracheophyta</taxon>
        <taxon>Spermatophyta</taxon>
        <taxon>Magnoliopsida</taxon>
        <taxon>eudicotyledons</taxon>
        <taxon>Gunneridae</taxon>
        <taxon>Pentapetalae</taxon>
        <taxon>rosids</taxon>
        <taxon>malvids</taxon>
        <taxon>Brassicales</taxon>
        <taxon>Brassicaceae</taxon>
        <taxon>Brassiceae</taxon>
        <taxon>Brassica</taxon>
    </lineage>
</organism>
<sequence>MPAKTVFKEPSFPREMPAKQVLWKPPLPRDKSPIHGSQGRRKPAGENEITFSLLCERY</sequence>
<dbReference type="EMBL" id="QGKY02000089">
    <property type="protein sequence ID" value="KAF2615573.1"/>
    <property type="molecule type" value="Genomic_DNA"/>
</dbReference>
<dbReference type="Proteomes" id="UP000266723">
    <property type="component" value="Unassembled WGS sequence"/>
</dbReference>
<reference evidence="3 4" key="3">
    <citation type="journal article" date="2020" name="BMC Genomics">
        <title>Intraspecific diversification of the crop wild relative Brassica cretica Lam. using demographic model selection.</title>
        <authorList>
            <person name="Kioukis A."/>
            <person name="Michalopoulou V.A."/>
            <person name="Briers L."/>
            <person name="Pirintsos S."/>
            <person name="Studholme D.J."/>
            <person name="Pavlidis P."/>
            <person name="Sarris P.F."/>
        </authorList>
    </citation>
    <scope>NUCLEOTIDE SEQUENCE [LARGE SCALE GENOMIC DNA]</scope>
    <source>
        <strain evidence="4">cv. PFS-1207/04</strain>
        <strain evidence="3">PFS-1207/04</strain>
    </source>
</reference>
<name>A0A8S9MEL3_BRACR</name>
<evidence type="ECO:0000313" key="3">
    <source>
        <dbReference type="EMBL" id="KAF3552270.1"/>
    </source>
</evidence>
<reference evidence="3" key="2">
    <citation type="submission" date="2019-12" db="EMBL/GenBank/DDBJ databases">
        <authorList>
            <person name="Studholme D.J."/>
            <person name="Sarris P."/>
        </authorList>
    </citation>
    <scope>NUCLEOTIDE SEQUENCE</scope>
    <source>
        <strain evidence="3">PFS-1207/04</strain>
        <tissue evidence="3">Leaf</tissue>
    </source>
</reference>
<feature type="region of interest" description="Disordered" evidence="1">
    <location>
        <begin position="16"/>
        <end position="49"/>
    </location>
</feature>